<comment type="caution">
    <text evidence="1">The sequence shown here is derived from an EMBL/GenBank/DDBJ whole genome shotgun (WGS) entry which is preliminary data.</text>
</comment>
<dbReference type="EMBL" id="AZIM01000386">
    <property type="protein sequence ID" value="ETE71336.1"/>
    <property type="molecule type" value="Genomic_DNA"/>
</dbReference>
<name>V8PBF8_OPHHA</name>
<sequence>MTLGIDVLTKQLVGCLCAAKHRVSKSAPRPSEGFTGKETQENSYDSMQSVMNNAKHTLSQCKPVSHVSIQSRQQTGTKKTAMLSQCTLRANYNCILHCSPPHPQAKFWWILVSSSPTPRLYTISDDQNTLPGGLQLTSSLTSIPRHRRVGHHLPEQQVTHSVVGADTSASKGPSGCIPTASIPFLTTPLGGASVCGSSALGYFRPARASGRLCLFLGPPRPASFSEGRQTVAKFGSTRRVVGAAAKVLWLSETASRLRR</sequence>
<dbReference type="AlphaFoldDB" id="V8PBF8"/>
<keyword evidence="2" id="KW-1185">Reference proteome</keyword>
<protein>
    <submittedName>
        <fullName evidence="1">Uncharacterized protein</fullName>
    </submittedName>
</protein>
<evidence type="ECO:0000313" key="1">
    <source>
        <dbReference type="EMBL" id="ETE71336.1"/>
    </source>
</evidence>
<organism evidence="1 2">
    <name type="scientific">Ophiophagus hannah</name>
    <name type="common">King cobra</name>
    <name type="synonym">Naja hannah</name>
    <dbReference type="NCBI Taxonomy" id="8665"/>
    <lineage>
        <taxon>Eukaryota</taxon>
        <taxon>Metazoa</taxon>
        <taxon>Chordata</taxon>
        <taxon>Craniata</taxon>
        <taxon>Vertebrata</taxon>
        <taxon>Euteleostomi</taxon>
        <taxon>Lepidosauria</taxon>
        <taxon>Squamata</taxon>
        <taxon>Bifurcata</taxon>
        <taxon>Unidentata</taxon>
        <taxon>Episquamata</taxon>
        <taxon>Toxicofera</taxon>
        <taxon>Serpentes</taxon>
        <taxon>Colubroidea</taxon>
        <taxon>Elapidae</taxon>
        <taxon>Elapinae</taxon>
        <taxon>Ophiophagus</taxon>
    </lineage>
</organism>
<dbReference type="Proteomes" id="UP000018936">
    <property type="component" value="Unassembled WGS sequence"/>
</dbReference>
<accession>V8PBF8</accession>
<reference evidence="1 2" key="1">
    <citation type="journal article" date="2013" name="Proc. Natl. Acad. Sci. U.S.A.">
        <title>The king cobra genome reveals dynamic gene evolution and adaptation in the snake venom system.</title>
        <authorList>
            <person name="Vonk F.J."/>
            <person name="Casewell N.R."/>
            <person name="Henkel C.V."/>
            <person name="Heimberg A.M."/>
            <person name="Jansen H.J."/>
            <person name="McCleary R.J."/>
            <person name="Kerkkamp H.M."/>
            <person name="Vos R.A."/>
            <person name="Guerreiro I."/>
            <person name="Calvete J.J."/>
            <person name="Wuster W."/>
            <person name="Woods A.E."/>
            <person name="Logan J.M."/>
            <person name="Harrison R.A."/>
            <person name="Castoe T.A."/>
            <person name="de Koning A.P."/>
            <person name="Pollock D.D."/>
            <person name="Yandell M."/>
            <person name="Calderon D."/>
            <person name="Renjifo C."/>
            <person name="Currier R.B."/>
            <person name="Salgado D."/>
            <person name="Pla D."/>
            <person name="Sanz L."/>
            <person name="Hyder A.S."/>
            <person name="Ribeiro J.M."/>
            <person name="Arntzen J.W."/>
            <person name="van den Thillart G.E."/>
            <person name="Boetzer M."/>
            <person name="Pirovano W."/>
            <person name="Dirks R.P."/>
            <person name="Spaink H.P."/>
            <person name="Duboule D."/>
            <person name="McGlinn E."/>
            <person name="Kini R.M."/>
            <person name="Richardson M.K."/>
        </authorList>
    </citation>
    <scope>NUCLEOTIDE SEQUENCE</scope>
    <source>
        <tissue evidence="1">Blood</tissue>
    </source>
</reference>
<evidence type="ECO:0000313" key="2">
    <source>
        <dbReference type="Proteomes" id="UP000018936"/>
    </source>
</evidence>
<proteinExistence type="predicted"/>
<gene>
    <name evidence="1" type="ORF">L345_02853</name>
</gene>
<feature type="non-terminal residue" evidence="1">
    <location>
        <position position="1"/>
    </location>
</feature>